<name>A0AA38P050_9AGAR</name>
<feature type="compositionally biased region" description="Acidic residues" evidence="2">
    <location>
        <begin position="470"/>
        <end position="484"/>
    </location>
</feature>
<feature type="region of interest" description="Disordered" evidence="2">
    <location>
        <begin position="463"/>
        <end position="488"/>
    </location>
</feature>
<organism evidence="3 4">
    <name type="scientific">Lentinula raphanica</name>
    <dbReference type="NCBI Taxonomy" id="153919"/>
    <lineage>
        <taxon>Eukaryota</taxon>
        <taxon>Fungi</taxon>
        <taxon>Dikarya</taxon>
        <taxon>Basidiomycota</taxon>
        <taxon>Agaricomycotina</taxon>
        <taxon>Agaricomycetes</taxon>
        <taxon>Agaricomycetidae</taxon>
        <taxon>Agaricales</taxon>
        <taxon>Marasmiineae</taxon>
        <taxon>Omphalotaceae</taxon>
        <taxon>Lentinula</taxon>
    </lineage>
</organism>
<dbReference type="SUPFAM" id="SSF52047">
    <property type="entry name" value="RNI-like"/>
    <property type="match status" value="1"/>
</dbReference>
<evidence type="ECO:0008006" key="5">
    <source>
        <dbReference type="Google" id="ProtNLM"/>
    </source>
</evidence>
<protein>
    <recommendedName>
        <fullName evidence="5">F-box domain-containing protein</fullName>
    </recommendedName>
</protein>
<evidence type="ECO:0000313" key="4">
    <source>
        <dbReference type="Proteomes" id="UP001163846"/>
    </source>
</evidence>
<keyword evidence="4" id="KW-1185">Reference proteome</keyword>
<proteinExistence type="predicted"/>
<evidence type="ECO:0000256" key="2">
    <source>
        <dbReference type="SAM" id="MobiDB-lite"/>
    </source>
</evidence>
<evidence type="ECO:0000256" key="1">
    <source>
        <dbReference type="SAM" id="Coils"/>
    </source>
</evidence>
<feature type="coiled-coil region" evidence="1">
    <location>
        <begin position="64"/>
        <end position="108"/>
    </location>
</feature>
<evidence type="ECO:0000313" key="3">
    <source>
        <dbReference type="EMBL" id="KAJ3833858.1"/>
    </source>
</evidence>
<dbReference type="Proteomes" id="UP001163846">
    <property type="component" value="Unassembled WGS sequence"/>
</dbReference>
<dbReference type="InterPro" id="IPR032675">
    <property type="entry name" value="LRR_dom_sf"/>
</dbReference>
<dbReference type="AlphaFoldDB" id="A0AA38P050"/>
<gene>
    <name evidence="3" type="ORF">F5878DRAFT_385421</name>
</gene>
<keyword evidence="1" id="KW-0175">Coiled coil</keyword>
<accession>A0AA38P050</accession>
<sequence>MSLNLLPSSQSIAQIPWPKATKLPISTCLCDQCDRSIHLDTPLNDFHEILEHSRSGYNPSASECKAYLGMLDQARSELERHQSELRWLRELTQKLEKQQRLLQAFEAGIRHILSPIQILPEEILGVIFQYACCGKDATDIANNYDPTPYGTKHRLFPTLDMSSVCIRWYRLVTSMPVLWTSFGTIGYNSKSDLMVRTFLERSRLNLVDFRISGSVTQYGRSSPSPLVAHCNRWRHVSIAGSSSFVSQSFLEPLVECKETPSNLRSLALECYSSHPIELPIVFPSLKSLVLRGLTLNFEKPQYTITTLCLSKVTCNGALSFLLHLPNVESLEVEEIEQGDGLPSSTPIVLNKMRNLTLRYPVEDAFLTSIKCPHLASLHLYNNLDFKDLQFESMISFLDKPGCPLTCLTFKKMAIDRAKLLRLFRLVPSLTYLEAEELVTRVRFADIIGGILELLAAPRRSSVDRDVDGESRDEESESEQPDEEVFPLSRQSRSHSDLQELVLPQLAELHLGLRPRNKLLLDVVRSRRPILSESNLEHSTDRACHLRTVHIRYPYTYVRSRVVRKQLEALQRKLKPFKEGGLDVEIIMPLASRYV</sequence>
<reference evidence="3" key="1">
    <citation type="submission" date="2022-08" db="EMBL/GenBank/DDBJ databases">
        <authorList>
            <consortium name="DOE Joint Genome Institute"/>
            <person name="Min B."/>
            <person name="Riley R."/>
            <person name="Sierra-Patev S."/>
            <person name="Naranjo-Ortiz M."/>
            <person name="Looney B."/>
            <person name="Konkel Z."/>
            <person name="Slot J.C."/>
            <person name="Sakamoto Y."/>
            <person name="Steenwyk J.L."/>
            <person name="Rokas A."/>
            <person name="Carro J."/>
            <person name="Camarero S."/>
            <person name="Ferreira P."/>
            <person name="Molpeceres G."/>
            <person name="Ruiz-Duenas F.J."/>
            <person name="Serrano A."/>
            <person name="Henrissat B."/>
            <person name="Drula E."/>
            <person name="Hughes K.W."/>
            <person name="Mata J.L."/>
            <person name="Ishikawa N.K."/>
            <person name="Vargas-Isla R."/>
            <person name="Ushijima S."/>
            <person name="Smith C.A."/>
            <person name="Ahrendt S."/>
            <person name="Andreopoulos W."/>
            <person name="He G."/>
            <person name="Labutti K."/>
            <person name="Lipzen A."/>
            <person name="Ng V."/>
            <person name="Sandor L."/>
            <person name="Barry K."/>
            <person name="Martinez A.T."/>
            <person name="Xiao Y."/>
            <person name="Gibbons J.G."/>
            <person name="Terashima K."/>
            <person name="Hibbett D.S."/>
            <person name="Grigoriev I.V."/>
        </authorList>
    </citation>
    <scope>NUCLEOTIDE SEQUENCE</scope>
    <source>
        <strain evidence="3">TFB9207</strain>
    </source>
</reference>
<dbReference type="Gene3D" id="3.80.10.10">
    <property type="entry name" value="Ribonuclease Inhibitor"/>
    <property type="match status" value="1"/>
</dbReference>
<comment type="caution">
    <text evidence="3">The sequence shown here is derived from an EMBL/GenBank/DDBJ whole genome shotgun (WGS) entry which is preliminary data.</text>
</comment>
<dbReference type="EMBL" id="MU806622">
    <property type="protein sequence ID" value="KAJ3833858.1"/>
    <property type="molecule type" value="Genomic_DNA"/>
</dbReference>